<protein>
    <submittedName>
        <fullName evidence="2">Quercetin dioxygenase-like cupin family protein</fullName>
    </submittedName>
</protein>
<dbReference type="SUPFAM" id="SSF51182">
    <property type="entry name" value="RmlC-like cupins"/>
    <property type="match status" value="1"/>
</dbReference>
<dbReference type="InterPro" id="IPR013096">
    <property type="entry name" value="Cupin_2"/>
</dbReference>
<evidence type="ECO:0000313" key="3">
    <source>
        <dbReference type="Proteomes" id="UP001195422"/>
    </source>
</evidence>
<name>A0ABS4XTK0_GLUPR</name>
<gene>
    <name evidence="2" type="ORF">JOF39_002898</name>
</gene>
<comment type="caution">
    <text evidence="2">The sequence shown here is derived from an EMBL/GenBank/DDBJ whole genome shotgun (WGS) entry which is preliminary data.</text>
</comment>
<proteinExistence type="predicted"/>
<reference evidence="2 3" key="1">
    <citation type="submission" date="2021-03" db="EMBL/GenBank/DDBJ databases">
        <title>Sequencing the genomes of 1000 actinobacteria strains.</title>
        <authorList>
            <person name="Klenk H.-P."/>
        </authorList>
    </citation>
    <scope>NUCLEOTIDE SEQUENCE [LARGE SCALE GENOMIC DNA]</scope>
    <source>
        <strain evidence="2 3">DSM 20168</strain>
    </source>
</reference>
<dbReference type="InterPro" id="IPR014710">
    <property type="entry name" value="RmlC-like_jellyroll"/>
</dbReference>
<feature type="domain" description="Cupin type-2" evidence="1">
    <location>
        <begin position="42"/>
        <end position="99"/>
    </location>
</feature>
<keyword evidence="3" id="KW-1185">Reference proteome</keyword>
<evidence type="ECO:0000313" key="2">
    <source>
        <dbReference type="EMBL" id="MBP2399817.1"/>
    </source>
</evidence>
<dbReference type="Gene3D" id="2.60.120.10">
    <property type="entry name" value="Jelly Rolls"/>
    <property type="match status" value="1"/>
</dbReference>
<evidence type="ECO:0000259" key="1">
    <source>
        <dbReference type="Pfam" id="PF07883"/>
    </source>
</evidence>
<dbReference type="Proteomes" id="UP001195422">
    <property type="component" value="Unassembled WGS sequence"/>
</dbReference>
<dbReference type="EMBL" id="JAGIOJ010000001">
    <property type="protein sequence ID" value="MBP2399817.1"/>
    <property type="molecule type" value="Genomic_DNA"/>
</dbReference>
<organism evidence="2 3">
    <name type="scientific">Glutamicibacter protophormiae</name>
    <name type="common">Brevibacterium protophormiae</name>
    <dbReference type="NCBI Taxonomy" id="37930"/>
    <lineage>
        <taxon>Bacteria</taxon>
        <taxon>Bacillati</taxon>
        <taxon>Actinomycetota</taxon>
        <taxon>Actinomycetes</taxon>
        <taxon>Micrococcales</taxon>
        <taxon>Micrococcaceae</taxon>
        <taxon>Glutamicibacter</taxon>
    </lineage>
</organism>
<dbReference type="Pfam" id="PF07883">
    <property type="entry name" value="Cupin_2"/>
    <property type="match status" value="1"/>
</dbReference>
<dbReference type="InterPro" id="IPR011051">
    <property type="entry name" value="RmlC_Cupin_sf"/>
</dbReference>
<dbReference type="RefSeq" id="WP_229777223.1">
    <property type="nucleotide sequence ID" value="NZ_BMPH01000001.1"/>
</dbReference>
<accession>A0ABS4XTK0</accession>
<sequence length="127" mass="13362">MTSMPPVPHHMANTADLAARAAGRNGALWKLEPGQRDLDANVIALAPGAEIGEHAGPELDVLLHVVAGSGTLHGEGTTVQLAVGDVVYLPARARRHFVAGEQGLCYFSVHQRKKTTGLMPARRPSAS</sequence>